<comment type="similarity">
    <text evidence="5 6">Belongs to the XseA family.</text>
</comment>
<evidence type="ECO:0000259" key="7">
    <source>
        <dbReference type="Pfam" id="PF02601"/>
    </source>
</evidence>
<dbReference type="Proteomes" id="UP000237684">
    <property type="component" value="Unassembled WGS sequence"/>
</dbReference>
<keyword evidence="10" id="KW-1185">Reference proteome</keyword>
<name>A0A2S8SRE6_9BACT</name>
<dbReference type="GO" id="GO:0005737">
    <property type="term" value="C:cytoplasm"/>
    <property type="evidence" value="ECO:0007669"/>
    <property type="project" value="UniProtKB-SubCell"/>
</dbReference>
<keyword evidence="3 5" id="KW-0378">Hydrolase</keyword>
<dbReference type="EC" id="3.1.11.6" evidence="5"/>
<evidence type="ECO:0000313" key="9">
    <source>
        <dbReference type="EMBL" id="PQV63381.1"/>
    </source>
</evidence>
<comment type="caution">
    <text evidence="9">The sequence shown here is derived from an EMBL/GenBank/DDBJ whole genome shotgun (WGS) entry which is preliminary data.</text>
</comment>
<dbReference type="AlphaFoldDB" id="A0A2S8SRE6"/>
<dbReference type="NCBIfam" id="TIGR00237">
    <property type="entry name" value="xseA"/>
    <property type="match status" value="1"/>
</dbReference>
<dbReference type="FunCoup" id="A0A2S8SRE6">
    <property type="interactions" value="352"/>
</dbReference>
<gene>
    <name evidence="5" type="primary">xseA</name>
    <name evidence="9" type="ORF">B1R32_11236</name>
</gene>
<dbReference type="PANTHER" id="PTHR30008:SF0">
    <property type="entry name" value="EXODEOXYRIBONUCLEASE 7 LARGE SUBUNIT"/>
    <property type="match status" value="1"/>
</dbReference>
<evidence type="ECO:0000256" key="6">
    <source>
        <dbReference type="RuleBase" id="RU004355"/>
    </source>
</evidence>
<evidence type="ECO:0000313" key="10">
    <source>
        <dbReference type="Proteomes" id="UP000237684"/>
    </source>
</evidence>
<protein>
    <recommendedName>
        <fullName evidence="5">Exodeoxyribonuclease 7 large subunit</fullName>
        <ecNumber evidence="5">3.1.11.6</ecNumber>
    </recommendedName>
    <alternativeName>
        <fullName evidence="5">Exodeoxyribonuclease VII large subunit</fullName>
        <shortName evidence="5">Exonuclease VII large subunit</shortName>
    </alternativeName>
</protein>
<dbReference type="GO" id="GO:0009318">
    <property type="term" value="C:exodeoxyribonuclease VII complex"/>
    <property type="evidence" value="ECO:0007669"/>
    <property type="project" value="UniProtKB-UniRule"/>
</dbReference>
<dbReference type="GO" id="GO:0008855">
    <property type="term" value="F:exodeoxyribonuclease VII activity"/>
    <property type="evidence" value="ECO:0007669"/>
    <property type="project" value="UniProtKB-UniRule"/>
</dbReference>
<evidence type="ECO:0000256" key="2">
    <source>
        <dbReference type="ARBA" id="ARBA00022722"/>
    </source>
</evidence>
<dbReference type="PANTHER" id="PTHR30008">
    <property type="entry name" value="EXODEOXYRIBONUCLEASE 7 LARGE SUBUNIT"/>
    <property type="match status" value="1"/>
</dbReference>
<dbReference type="EMBL" id="NIGF01000012">
    <property type="protein sequence ID" value="PQV63381.1"/>
    <property type="molecule type" value="Genomic_DNA"/>
</dbReference>
<comment type="subunit">
    <text evidence="5">Heterooligomer composed of large and small subunits.</text>
</comment>
<sequence length="406" mass="44179">MSSLLDPTFLAEAVFSVGDLNSHIKRVLEADPILSDVAVSGEISNFKLHSSGHCYFSLKDERAQIRCCLWKRNVASLSFRPADGDKVIAAGSIDFYNARGEANFNVQTLNFAGQGAQFEAFERLKTELAADGLFDQNRKKSLPVLPRRIGVITSPTGAVIRDILNVLSRRYPLATLVLIPAAVQGFSAPLDLMRALSFAEAIGDLDVVIMARGGGSAEDLWCFNDEDLARAASAFPFPLISAIGHETDFTILDFVADRRAPTPSAAAEIVAPDVLQLLGYVRALKFKMAQSAAGEVRLARQKIEWLRRSNALSRPQDLTTEARNQVTALRNRAAEALKCRVKIERQHVEGARAQLRALDPRGVLERGYALISDAQSGAIISAFSDVKAGHKLIVTLQDGSFSVVCQ</sequence>
<dbReference type="RefSeq" id="WP_106380460.1">
    <property type="nucleotide sequence ID" value="NZ_NIGF01000012.1"/>
</dbReference>
<dbReference type="InterPro" id="IPR020579">
    <property type="entry name" value="Exonuc_VII_lsu_C"/>
</dbReference>
<dbReference type="GO" id="GO:0006308">
    <property type="term" value="P:DNA catabolic process"/>
    <property type="evidence" value="ECO:0007669"/>
    <property type="project" value="UniProtKB-UniRule"/>
</dbReference>
<evidence type="ECO:0000259" key="8">
    <source>
        <dbReference type="Pfam" id="PF13742"/>
    </source>
</evidence>
<proteinExistence type="inferred from homology"/>
<comment type="subcellular location">
    <subcellularLocation>
        <location evidence="5 6">Cytoplasm</location>
    </subcellularLocation>
</comment>
<accession>A0A2S8SRE6</accession>
<evidence type="ECO:0000256" key="1">
    <source>
        <dbReference type="ARBA" id="ARBA00022490"/>
    </source>
</evidence>
<keyword evidence="2 5" id="KW-0540">Nuclease</keyword>
<evidence type="ECO:0000256" key="3">
    <source>
        <dbReference type="ARBA" id="ARBA00022801"/>
    </source>
</evidence>
<evidence type="ECO:0000256" key="4">
    <source>
        <dbReference type="ARBA" id="ARBA00022839"/>
    </source>
</evidence>
<evidence type="ECO:0000256" key="5">
    <source>
        <dbReference type="HAMAP-Rule" id="MF_00378"/>
    </source>
</evidence>
<dbReference type="InterPro" id="IPR003753">
    <property type="entry name" value="Exonuc_VII_L"/>
</dbReference>
<dbReference type="Pfam" id="PF13742">
    <property type="entry name" value="tRNA_anti_2"/>
    <property type="match status" value="1"/>
</dbReference>
<comment type="catalytic activity">
    <reaction evidence="5 6">
        <text>Exonucleolytic cleavage in either 5'- to 3'- or 3'- to 5'-direction to yield nucleoside 5'-phosphates.</text>
        <dbReference type="EC" id="3.1.11.6"/>
    </reaction>
</comment>
<reference evidence="9 10" key="1">
    <citation type="journal article" date="2018" name="Syst. Appl. Microbiol.">
        <title>Abditibacterium utsteinense sp. nov., the first cultivated member of candidate phylum FBP, isolated from ice-free Antarctic soil samples.</title>
        <authorList>
            <person name="Tahon G."/>
            <person name="Tytgat B."/>
            <person name="Lebbe L."/>
            <person name="Carlier A."/>
            <person name="Willems A."/>
        </authorList>
    </citation>
    <scope>NUCLEOTIDE SEQUENCE [LARGE SCALE GENOMIC DNA]</scope>
    <source>
        <strain evidence="9 10">LMG 29911</strain>
    </source>
</reference>
<feature type="domain" description="Exonuclease VII large subunit C-terminal" evidence="7">
    <location>
        <begin position="133"/>
        <end position="344"/>
    </location>
</feature>
<organism evidence="9 10">
    <name type="scientific">Abditibacterium utsteinense</name>
    <dbReference type="NCBI Taxonomy" id="1960156"/>
    <lineage>
        <taxon>Bacteria</taxon>
        <taxon>Pseudomonadati</taxon>
        <taxon>Abditibacteriota</taxon>
        <taxon>Abditibacteriia</taxon>
        <taxon>Abditibacteriales</taxon>
        <taxon>Abditibacteriaceae</taxon>
        <taxon>Abditibacterium</taxon>
    </lineage>
</organism>
<dbReference type="InParanoid" id="A0A2S8SRE6"/>
<dbReference type="HAMAP" id="MF_00378">
    <property type="entry name" value="Exonuc_7_L"/>
    <property type="match status" value="1"/>
</dbReference>
<dbReference type="CDD" id="cd04489">
    <property type="entry name" value="ExoVII_LU_OBF"/>
    <property type="match status" value="1"/>
</dbReference>
<dbReference type="Pfam" id="PF02601">
    <property type="entry name" value="Exonuc_VII_L"/>
    <property type="match status" value="1"/>
</dbReference>
<keyword evidence="4 5" id="KW-0269">Exonuclease</keyword>
<feature type="domain" description="OB-fold nucleic acid binding" evidence="8">
    <location>
        <begin position="15"/>
        <end position="109"/>
    </location>
</feature>
<dbReference type="GO" id="GO:0003676">
    <property type="term" value="F:nucleic acid binding"/>
    <property type="evidence" value="ECO:0007669"/>
    <property type="project" value="InterPro"/>
</dbReference>
<comment type="function">
    <text evidence="5">Bidirectionally degrades single-stranded DNA into large acid-insoluble oligonucleotides, which are then degraded further into small acid-soluble oligonucleotides.</text>
</comment>
<dbReference type="OrthoDB" id="9802795at2"/>
<keyword evidence="1 5" id="KW-0963">Cytoplasm</keyword>
<dbReference type="InterPro" id="IPR025824">
    <property type="entry name" value="OB-fold_nuc-bd_dom"/>
</dbReference>